<comment type="caution">
    <text evidence="9">The sequence shown here is derived from an EMBL/GenBank/DDBJ whole genome shotgun (WGS) entry which is preliminary data.</text>
</comment>
<evidence type="ECO:0000256" key="7">
    <source>
        <dbReference type="SAM" id="Phobius"/>
    </source>
</evidence>
<name>A0ABU0PB84_9MICO</name>
<keyword evidence="3" id="KW-0808">Transferase</keyword>
<dbReference type="NCBIfam" id="TIGR03025">
    <property type="entry name" value="EPS_sugtrans"/>
    <property type="match status" value="1"/>
</dbReference>
<feature type="transmembrane region" description="Helical" evidence="7">
    <location>
        <begin position="337"/>
        <end position="358"/>
    </location>
</feature>
<feature type="transmembrane region" description="Helical" evidence="7">
    <location>
        <begin position="62"/>
        <end position="81"/>
    </location>
</feature>
<dbReference type="EMBL" id="JAUSXK010000001">
    <property type="protein sequence ID" value="MDQ0644615.1"/>
    <property type="molecule type" value="Genomic_DNA"/>
</dbReference>
<feature type="transmembrane region" description="Helical" evidence="7">
    <location>
        <begin position="101"/>
        <end position="121"/>
    </location>
</feature>
<evidence type="ECO:0000313" key="9">
    <source>
        <dbReference type="EMBL" id="MDQ0644615.1"/>
    </source>
</evidence>
<dbReference type="InterPro" id="IPR003362">
    <property type="entry name" value="Bact_transf"/>
</dbReference>
<dbReference type="InterPro" id="IPR017475">
    <property type="entry name" value="EPS_sugar_tfrase"/>
</dbReference>
<keyword evidence="6 7" id="KW-0472">Membrane</keyword>
<evidence type="ECO:0000259" key="8">
    <source>
        <dbReference type="Pfam" id="PF02397"/>
    </source>
</evidence>
<dbReference type="PANTHER" id="PTHR30576">
    <property type="entry name" value="COLANIC BIOSYNTHESIS UDP-GLUCOSE LIPID CARRIER TRANSFERASE"/>
    <property type="match status" value="1"/>
</dbReference>
<organism evidence="9 10">
    <name type="scientific">Microbacterium murale</name>
    <dbReference type="NCBI Taxonomy" id="1081040"/>
    <lineage>
        <taxon>Bacteria</taxon>
        <taxon>Bacillati</taxon>
        <taxon>Actinomycetota</taxon>
        <taxon>Actinomycetes</taxon>
        <taxon>Micrococcales</taxon>
        <taxon>Microbacteriaceae</taxon>
        <taxon>Microbacterium</taxon>
    </lineage>
</organism>
<evidence type="ECO:0000256" key="2">
    <source>
        <dbReference type="ARBA" id="ARBA00006464"/>
    </source>
</evidence>
<feature type="domain" description="Bacterial sugar transferase" evidence="8">
    <location>
        <begin position="332"/>
        <end position="519"/>
    </location>
</feature>
<evidence type="ECO:0000256" key="4">
    <source>
        <dbReference type="ARBA" id="ARBA00022692"/>
    </source>
</evidence>
<sequence>MALSGEAILTPRLRRQNRSTTGALPTAIAAAPPLTRAVPTTAESAVVAAQAGRWQRDYAWRLLLTDSLIIVGVVFGAQALRFGQSNADLYIPGVTGAGFDVAYTAVSAVFVLAWICGLRLYDTRDAKVVGSGWAEYRRVVDASIRVFGLLAIFAFLLHIDVARAYLLLALPAGVTALVGSRWLWRRWLAAQRDEGRFLSHAVIVGEHAKSLHIAREMQRDSTSGLVITGALTERGPGVELLPGIPVVGSLEDAIAGTELVGVDAVVYSGSDLISPAQLRQFGWDLQSRNVDLIVAAALTDIAGPRIHARPVAGLSLIHVDYPAFTGSRYAAKRAFDVVVSSLALVALSPLFLVLAVMVRRDGGPALFRQRRVGLEGRRFTMLKFRTMVTDAEQRLPDLLAASEGNGVLFKMRSDPRVTSLGQKLRQLSLDELPQLVNVLRGDMSLVGPRPPLMSEVDTYEKWVQRRLLVKPGITGLWQISGRSDLSWDDSIRLDLYYVENRSLTSDVAILWRTLRVVLQRRGAY</sequence>
<dbReference type="PANTHER" id="PTHR30576:SF10">
    <property type="entry name" value="SLL5057 PROTEIN"/>
    <property type="match status" value="1"/>
</dbReference>
<evidence type="ECO:0000256" key="5">
    <source>
        <dbReference type="ARBA" id="ARBA00022989"/>
    </source>
</evidence>
<gene>
    <name evidence="9" type="ORF">QFZ46_002775</name>
</gene>
<feature type="transmembrane region" description="Helical" evidence="7">
    <location>
        <begin position="142"/>
        <end position="159"/>
    </location>
</feature>
<feature type="transmembrane region" description="Helical" evidence="7">
    <location>
        <begin position="165"/>
        <end position="184"/>
    </location>
</feature>
<keyword evidence="4 7" id="KW-0812">Transmembrane</keyword>
<dbReference type="Proteomes" id="UP001239085">
    <property type="component" value="Unassembled WGS sequence"/>
</dbReference>
<evidence type="ECO:0000256" key="3">
    <source>
        <dbReference type="ARBA" id="ARBA00022679"/>
    </source>
</evidence>
<keyword evidence="10" id="KW-1185">Reference proteome</keyword>
<dbReference type="Pfam" id="PF13727">
    <property type="entry name" value="CoA_binding_3"/>
    <property type="match status" value="1"/>
</dbReference>
<evidence type="ECO:0000313" key="10">
    <source>
        <dbReference type="Proteomes" id="UP001239085"/>
    </source>
</evidence>
<proteinExistence type="inferred from homology"/>
<reference evidence="9 10" key="1">
    <citation type="submission" date="2023-07" db="EMBL/GenBank/DDBJ databases">
        <title>Comparative genomics of wheat-associated soil bacteria to identify genetic determinants of phenazine resistance.</title>
        <authorList>
            <person name="Mouncey N."/>
        </authorList>
    </citation>
    <scope>NUCLEOTIDE SEQUENCE [LARGE SCALE GENOMIC DNA]</scope>
    <source>
        <strain evidence="9 10">W2I7</strain>
    </source>
</reference>
<keyword evidence="5 7" id="KW-1133">Transmembrane helix</keyword>
<evidence type="ECO:0000256" key="1">
    <source>
        <dbReference type="ARBA" id="ARBA00004141"/>
    </source>
</evidence>
<protein>
    <submittedName>
        <fullName evidence="9">Exopolysaccharide biosynthesis polyprenyl glycosylphosphotransferase</fullName>
    </submittedName>
</protein>
<comment type="similarity">
    <text evidence="2">Belongs to the bacterial sugar transferase family.</text>
</comment>
<accession>A0ABU0PB84</accession>
<evidence type="ECO:0000256" key="6">
    <source>
        <dbReference type="ARBA" id="ARBA00023136"/>
    </source>
</evidence>
<comment type="subcellular location">
    <subcellularLocation>
        <location evidence="1">Membrane</location>
        <topology evidence="1">Multi-pass membrane protein</topology>
    </subcellularLocation>
</comment>
<dbReference type="Pfam" id="PF02397">
    <property type="entry name" value="Bac_transf"/>
    <property type="match status" value="1"/>
</dbReference>